<protein>
    <submittedName>
        <fullName evidence="1">Uncharacterized protein</fullName>
    </submittedName>
</protein>
<name>A0A0E9RR26_ANGAN</name>
<evidence type="ECO:0000313" key="1">
    <source>
        <dbReference type="EMBL" id="JAH31651.1"/>
    </source>
</evidence>
<reference evidence="1" key="2">
    <citation type="journal article" date="2015" name="Fish Shellfish Immunol.">
        <title>Early steps in the European eel (Anguilla anguilla)-Vibrio vulnificus interaction in the gills: Role of the RtxA13 toxin.</title>
        <authorList>
            <person name="Callol A."/>
            <person name="Pajuelo D."/>
            <person name="Ebbesson L."/>
            <person name="Teles M."/>
            <person name="MacKenzie S."/>
            <person name="Amaro C."/>
        </authorList>
    </citation>
    <scope>NUCLEOTIDE SEQUENCE</scope>
</reference>
<dbReference type="EMBL" id="GBXM01076926">
    <property type="protein sequence ID" value="JAH31651.1"/>
    <property type="molecule type" value="Transcribed_RNA"/>
</dbReference>
<organism evidence="1">
    <name type="scientific">Anguilla anguilla</name>
    <name type="common">European freshwater eel</name>
    <name type="synonym">Muraena anguilla</name>
    <dbReference type="NCBI Taxonomy" id="7936"/>
    <lineage>
        <taxon>Eukaryota</taxon>
        <taxon>Metazoa</taxon>
        <taxon>Chordata</taxon>
        <taxon>Craniata</taxon>
        <taxon>Vertebrata</taxon>
        <taxon>Euteleostomi</taxon>
        <taxon>Actinopterygii</taxon>
        <taxon>Neopterygii</taxon>
        <taxon>Teleostei</taxon>
        <taxon>Anguilliformes</taxon>
        <taxon>Anguillidae</taxon>
        <taxon>Anguilla</taxon>
    </lineage>
</organism>
<proteinExistence type="predicted"/>
<dbReference type="AlphaFoldDB" id="A0A0E9RR26"/>
<reference evidence="1" key="1">
    <citation type="submission" date="2014-11" db="EMBL/GenBank/DDBJ databases">
        <authorList>
            <person name="Amaro Gonzalez C."/>
        </authorList>
    </citation>
    <scope>NUCLEOTIDE SEQUENCE</scope>
</reference>
<sequence length="46" mass="5475">MSIEQIMRVIHVNTTEYRIEDLNFQNDVRNLGVCQALRFYLTTESI</sequence>
<accession>A0A0E9RR26</accession>